<dbReference type="RefSeq" id="WP_190134745.1">
    <property type="nucleotide sequence ID" value="NZ_BNBT01000010.1"/>
</dbReference>
<name>A0A918ZBB6_9ACTN</name>
<keyword evidence="2" id="KW-1185">Reference proteome</keyword>
<organism evidence="1 2">
    <name type="scientific">Streptomyces longispororuber</name>
    <dbReference type="NCBI Taxonomy" id="68230"/>
    <lineage>
        <taxon>Bacteria</taxon>
        <taxon>Bacillati</taxon>
        <taxon>Actinomycetota</taxon>
        <taxon>Actinomycetes</taxon>
        <taxon>Kitasatosporales</taxon>
        <taxon>Streptomycetaceae</taxon>
        <taxon>Streptomyces</taxon>
    </lineage>
</organism>
<accession>A0A918ZBB6</accession>
<dbReference type="EMBL" id="BNBT01000010">
    <property type="protein sequence ID" value="GHE43825.1"/>
    <property type="molecule type" value="Genomic_DNA"/>
</dbReference>
<sequence>MNTLMEFIDKDAPTRVRVLSGEDTDPARRGDKKPVIRSECTYYCPDEATVRRCITALEESDRRLRARPEELMLWDWQATYFEAEKGSTAGGGIVYLGVAWYDEEFFKDRKDAWFGVMHRRIYDELGIPLKDVTVTHWQLIA</sequence>
<proteinExistence type="predicted"/>
<gene>
    <name evidence="1" type="ORF">GCM10018785_11760</name>
</gene>
<dbReference type="AlphaFoldDB" id="A0A918ZBB6"/>
<reference evidence="1" key="1">
    <citation type="journal article" date="2014" name="Int. J. Syst. Evol. Microbiol.">
        <title>Complete genome sequence of Corynebacterium casei LMG S-19264T (=DSM 44701T), isolated from a smear-ripened cheese.</title>
        <authorList>
            <consortium name="US DOE Joint Genome Institute (JGI-PGF)"/>
            <person name="Walter F."/>
            <person name="Albersmeier A."/>
            <person name="Kalinowski J."/>
            <person name="Ruckert C."/>
        </authorList>
    </citation>
    <scope>NUCLEOTIDE SEQUENCE</scope>
    <source>
        <strain evidence="1">JCM 4784</strain>
    </source>
</reference>
<evidence type="ECO:0000313" key="1">
    <source>
        <dbReference type="EMBL" id="GHE43825.1"/>
    </source>
</evidence>
<dbReference type="Proteomes" id="UP000608024">
    <property type="component" value="Unassembled WGS sequence"/>
</dbReference>
<comment type="caution">
    <text evidence="1">The sequence shown here is derived from an EMBL/GenBank/DDBJ whole genome shotgun (WGS) entry which is preliminary data.</text>
</comment>
<protein>
    <submittedName>
        <fullName evidence="1">Uncharacterized protein</fullName>
    </submittedName>
</protein>
<reference evidence="1" key="2">
    <citation type="submission" date="2020-09" db="EMBL/GenBank/DDBJ databases">
        <authorList>
            <person name="Sun Q."/>
            <person name="Ohkuma M."/>
        </authorList>
    </citation>
    <scope>NUCLEOTIDE SEQUENCE</scope>
    <source>
        <strain evidence="1">JCM 4784</strain>
    </source>
</reference>
<evidence type="ECO:0000313" key="2">
    <source>
        <dbReference type="Proteomes" id="UP000608024"/>
    </source>
</evidence>